<evidence type="ECO:0000313" key="1">
    <source>
        <dbReference type="EMBL" id="KAH3684550.1"/>
    </source>
</evidence>
<name>A0A9P8Q7V9_WICPI</name>
<protein>
    <submittedName>
        <fullName evidence="1">Uncharacterized protein</fullName>
    </submittedName>
</protein>
<dbReference type="EMBL" id="JAEUBG010002406">
    <property type="protein sequence ID" value="KAH3684550.1"/>
    <property type="molecule type" value="Genomic_DNA"/>
</dbReference>
<proteinExistence type="predicted"/>
<gene>
    <name evidence="1" type="ORF">WICPIJ_004440</name>
</gene>
<dbReference type="AlphaFoldDB" id="A0A9P8Q7V9"/>
<dbReference type="Proteomes" id="UP000774326">
    <property type="component" value="Unassembled WGS sequence"/>
</dbReference>
<reference evidence="1" key="1">
    <citation type="journal article" date="2021" name="Open Biol.">
        <title>Shared evolutionary footprints suggest mitochondrial oxidative damage underlies multiple complex I losses in fungi.</title>
        <authorList>
            <person name="Schikora-Tamarit M.A."/>
            <person name="Marcet-Houben M."/>
            <person name="Nosek J."/>
            <person name="Gabaldon T."/>
        </authorList>
    </citation>
    <scope>NUCLEOTIDE SEQUENCE</scope>
    <source>
        <strain evidence="1">CBS2887</strain>
    </source>
</reference>
<accession>A0A9P8Q7V9</accession>
<evidence type="ECO:0000313" key="2">
    <source>
        <dbReference type="Proteomes" id="UP000774326"/>
    </source>
</evidence>
<keyword evidence="2" id="KW-1185">Reference proteome</keyword>
<sequence>MEGYLEVLPLFMAGYLSKLPGSPTSPTSPPAAAAAVPPPLLLLVWKFERLEEDVELIRGLFTEAEDSWLA</sequence>
<organism evidence="1 2">
    <name type="scientific">Wickerhamomyces pijperi</name>
    <name type="common">Yeast</name>
    <name type="synonym">Pichia pijperi</name>
    <dbReference type="NCBI Taxonomy" id="599730"/>
    <lineage>
        <taxon>Eukaryota</taxon>
        <taxon>Fungi</taxon>
        <taxon>Dikarya</taxon>
        <taxon>Ascomycota</taxon>
        <taxon>Saccharomycotina</taxon>
        <taxon>Saccharomycetes</taxon>
        <taxon>Phaffomycetales</taxon>
        <taxon>Wickerhamomycetaceae</taxon>
        <taxon>Wickerhamomyces</taxon>
    </lineage>
</organism>
<reference evidence="1" key="2">
    <citation type="submission" date="2021-01" db="EMBL/GenBank/DDBJ databases">
        <authorList>
            <person name="Schikora-Tamarit M.A."/>
        </authorList>
    </citation>
    <scope>NUCLEOTIDE SEQUENCE</scope>
    <source>
        <strain evidence="1">CBS2887</strain>
    </source>
</reference>
<comment type="caution">
    <text evidence="1">The sequence shown here is derived from an EMBL/GenBank/DDBJ whole genome shotgun (WGS) entry which is preliminary data.</text>
</comment>